<dbReference type="PANTHER" id="PTHR28083">
    <property type="entry name" value="GOOD FOR FULL DBP5 ACTIVITY PROTEIN 2"/>
    <property type="match status" value="1"/>
</dbReference>
<accession>A0A061AVE1</accession>
<feature type="domain" description="Gfd2/YDR514C-like C-terminal" evidence="1">
    <location>
        <begin position="157"/>
        <end position="260"/>
    </location>
</feature>
<dbReference type="Gene3D" id="3.30.420.10">
    <property type="entry name" value="Ribonuclease H-like superfamily/Ribonuclease H"/>
    <property type="match status" value="1"/>
</dbReference>
<dbReference type="EMBL" id="LK052891">
    <property type="protein sequence ID" value="CDR41150.1"/>
    <property type="molecule type" value="Genomic_DNA"/>
</dbReference>
<reference evidence="2" key="1">
    <citation type="journal article" date="2014" name="Genome Announc.">
        <title>Genome sequence of the yeast Cyberlindnera fabianii (Hansenula fabianii).</title>
        <authorList>
            <person name="Freel K.C."/>
            <person name="Sarilar V."/>
            <person name="Neuveglise C."/>
            <person name="Devillers H."/>
            <person name="Friedrich A."/>
            <person name="Schacherer J."/>
        </authorList>
    </citation>
    <scope>NUCLEOTIDE SEQUENCE</scope>
    <source>
        <strain evidence="2">YJS4271</strain>
    </source>
</reference>
<dbReference type="AlphaFoldDB" id="A0A061AVE1"/>
<sequence length="361" mass="40813">MQVVETANKSIIKSLEKRNKMLARFEKTEDYQLTAMRTHRVSRHFHMLPFFDSSNTHLTVPRSTDSTLSIIEGILLAKFSTESDEDLLPLQLPDNSFLTLTDRSIFLSIDSGGFYKGIPSDVGIVIYDTSDLIQVHINIINMPYSSDPCQLTTPPVFLTLDQAQNFLNKIFRLYLEHKTLNSYNVCLVGHNIGNDLKALALLGVHIPDHIPILNTDIIAKSLFGKELSLESVINRLGIKRRFCFHPSVNDALYTLYAFFQLIQRPQVYTSFVEGESRKWLINSSKGYLTASQSKSLSKLSSSFAMASSEPTKSTATYRWSPGHRAADKRTASIVEWTVSEQGESPETRLSKIIKIREVEEN</sequence>
<evidence type="ECO:0000259" key="1">
    <source>
        <dbReference type="Pfam" id="PF21762"/>
    </source>
</evidence>
<name>A0A061AVE1_CYBFA</name>
<gene>
    <name evidence="2" type="ORF">CYFA0S_06e02696g</name>
</gene>
<dbReference type="Pfam" id="PF21762">
    <property type="entry name" value="DEDDh_C"/>
    <property type="match status" value="1"/>
</dbReference>
<dbReference type="InterPro" id="IPR040151">
    <property type="entry name" value="Gfd2/YDR514C-like"/>
</dbReference>
<dbReference type="GO" id="GO:0005634">
    <property type="term" value="C:nucleus"/>
    <property type="evidence" value="ECO:0007669"/>
    <property type="project" value="TreeGrafter"/>
</dbReference>
<dbReference type="PANTHER" id="PTHR28083:SF1">
    <property type="entry name" value="GOOD FOR FULL DBP5 ACTIVITY PROTEIN 2"/>
    <property type="match status" value="1"/>
</dbReference>
<dbReference type="GO" id="GO:0003676">
    <property type="term" value="F:nucleic acid binding"/>
    <property type="evidence" value="ECO:0007669"/>
    <property type="project" value="InterPro"/>
</dbReference>
<dbReference type="InterPro" id="IPR012337">
    <property type="entry name" value="RNaseH-like_sf"/>
</dbReference>
<dbReference type="SUPFAM" id="SSF53098">
    <property type="entry name" value="Ribonuclease H-like"/>
    <property type="match status" value="1"/>
</dbReference>
<protein>
    <submittedName>
        <fullName evidence="2">CYFA0S06e02696g1_1</fullName>
    </submittedName>
</protein>
<evidence type="ECO:0000313" key="2">
    <source>
        <dbReference type="EMBL" id="CDR41150.1"/>
    </source>
</evidence>
<dbReference type="PhylomeDB" id="A0A061AVE1"/>
<dbReference type="InterPro" id="IPR036397">
    <property type="entry name" value="RNaseH_sf"/>
</dbReference>
<organism evidence="2">
    <name type="scientific">Cyberlindnera fabianii</name>
    <name type="common">Yeast</name>
    <name type="synonym">Hansenula fabianii</name>
    <dbReference type="NCBI Taxonomy" id="36022"/>
    <lineage>
        <taxon>Eukaryota</taxon>
        <taxon>Fungi</taxon>
        <taxon>Dikarya</taxon>
        <taxon>Ascomycota</taxon>
        <taxon>Saccharomycotina</taxon>
        <taxon>Saccharomycetes</taxon>
        <taxon>Phaffomycetales</taxon>
        <taxon>Phaffomycetaceae</taxon>
        <taxon>Cyberlindnera</taxon>
    </lineage>
</organism>
<dbReference type="InterPro" id="IPR048519">
    <property type="entry name" value="Gfd2/YDR514C-like_C"/>
</dbReference>
<dbReference type="VEuPathDB" id="FungiDB:BON22_3101"/>
<proteinExistence type="predicted"/>